<evidence type="ECO:0000313" key="2">
    <source>
        <dbReference type="EMBL" id="MBC6491582.1"/>
    </source>
</evidence>
<gene>
    <name evidence="2" type="ORF">BC349_11020</name>
</gene>
<proteinExistence type="predicted"/>
<organism evidence="2 3">
    <name type="scientific">Flavihumibacter stibioxidans</name>
    <dbReference type="NCBI Taxonomy" id="1834163"/>
    <lineage>
        <taxon>Bacteria</taxon>
        <taxon>Pseudomonadati</taxon>
        <taxon>Bacteroidota</taxon>
        <taxon>Chitinophagia</taxon>
        <taxon>Chitinophagales</taxon>
        <taxon>Chitinophagaceae</taxon>
        <taxon>Flavihumibacter</taxon>
    </lineage>
</organism>
<keyword evidence="3" id="KW-1185">Reference proteome</keyword>
<sequence>MATDPTTIRPRLLSTRPLSDELINNAASRGVDITELSFIDVAPIETTEVLEEIKETLLMGATIVFTSMNAVEAVANVLEGHQPDWQIYCIGHATRELVEIFFGEEAIAGTAESAIALADRIIEDAMTDEVIFFCGDQRRPELPDMLFAAGIIVTEIVVYETIATPHKLNESYAGVLFYSPSAVESFFRNNKLPQQTLAFAIGSTTADAIKKHCRNKIIKADEPGKEALVKKAIGILGNGH</sequence>
<dbReference type="InterPro" id="IPR039793">
    <property type="entry name" value="UROS/Hem4"/>
</dbReference>
<name>A0ABR7M9E7_9BACT</name>
<dbReference type="RefSeq" id="WP_187256916.1">
    <property type="nucleotide sequence ID" value="NZ_JBHULF010000007.1"/>
</dbReference>
<evidence type="ECO:0000259" key="1">
    <source>
        <dbReference type="Pfam" id="PF02602"/>
    </source>
</evidence>
<comment type="caution">
    <text evidence="2">The sequence shown here is derived from an EMBL/GenBank/DDBJ whole genome shotgun (WGS) entry which is preliminary data.</text>
</comment>
<evidence type="ECO:0000313" key="3">
    <source>
        <dbReference type="Proteomes" id="UP000765802"/>
    </source>
</evidence>
<accession>A0ABR7M9E7</accession>
<dbReference type="InterPro" id="IPR036108">
    <property type="entry name" value="4pyrrol_syn_uPrphyn_synt_sf"/>
</dbReference>
<dbReference type="SUPFAM" id="SSF69618">
    <property type="entry name" value="HemD-like"/>
    <property type="match status" value="1"/>
</dbReference>
<dbReference type="Proteomes" id="UP000765802">
    <property type="component" value="Unassembled WGS sequence"/>
</dbReference>
<protein>
    <recommendedName>
        <fullName evidence="1">Tetrapyrrole biosynthesis uroporphyrinogen III synthase domain-containing protein</fullName>
    </recommendedName>
</protein>
<feature type="domain" description="Tetrapyrrole biosynthesis uroporphyrinogen III synthase" evidence="1">
    <location>
        <begin position="21"/>
        <end position="229"/>
    </location>
</feature>
<dbReference type="InterPro" id="IPR003754">
    <property type="entry name" value="4pyrrol_synth_uPrphyn_synth"/>
</dbReference>
<dbReference type="EMBL" id="MBUA01000023">
    <property type="protein sequence ID" value="MBC6491582.1"/>
    <property type="molecule type" value="Genomic_DNA"/>
</dbReference>
<dbReference type="PANTHER" id="PTHR12390">
    <property type="entry name" value="UROPORPHYRINOGEN III SYNTHASE"/>
    <property type="match status" value="1"/>
</dbReference>
<dbReference type="Gene3D" id="3.40.50.10090">
    <property type="match status" value="2"/>
</dbReference>
<reference evidence="2 3" key="1">
    <citation type="submission" date="2016-07" db="EMBL/GenBank/DDBJ databases">
        <title>Genome analysis of Flavihumibacter stibioxidans YS-17.</title>
        <authorList>
            <person name="Shi K."/>
            <person name="Han Y."/>
            <person name="Wang G."/>
        </authorList>
    </citation>
    <scope>NUCLEOTIDE SEQUENCE [LARGE SCALE GENOMIC DNA]</scope>
    <source>
        <strain evidence="2 3">YS-17</strain>
    </source>
</reference>
<dbReference type="Pfam" id="PF02602">
    <property type="entry name" value="HEM4"/>
    <property type="match status" value="1"/>
</dbReference>
<dbReference type="CDD" id="cd06578">
    <property type="entry name" value="HemD"/>
    <property type="match status" value="1"/>
</dbReference>
<dbReference type="PANTHER" id="PTHR12390:SF0">
    <property type="entry name" value="UROPORPHYRINOGEN-III SYNTHASE"/>
    <property type="match status" value="1"/>
</dbReference>